<name>A0A2G1WF97_9EURY</name>
<dbReference type="Proteomes" id="UP000222824">
    <property type="component" value="Unassembled WGS sequence"/>
</dbReference>
<organism evidence="2 3">
    <name type="scientific">Halorubrum persicum</name>
    <dbReference type="NCBI Taxonomy" id="1383844"/>
    <lineage>
        <taxon>Archaea</taxon>
        <taxon>Methanobacteriati</taxon>
        <taxon>Methanobacteriota</taxon>
        <taxon>Stenosarchaea group</taxon>
        <taxon>Halobacteria</taxon>
        <taxon>Halobacteriales</taxon>
        <taxon>Haloferacaceae</taxon>
        <taxon>Halorubrum</taxon>
    </lineage>
</organism>
<feature type="compositionally biased region" description="Basic and acidic residues" evidence="1">
    <location>
        <begin position="91"/>
        <end position="100"/>
    </location>
</feature>
<proteinExistence type="predicted"/>
<feature type="compositionally biased region" description="Low complexity" evidence="1">
    <location>
        <begin position="168"/>
        <end position="182"/>
    </location>
</feature>
<gene>
    <name evidence="2" type="ORF">DJ69_15625</name>
</gene>
<dbReference type="AlphaFoldDB" id="A0A2G1WF97"/>
<keyword evidence="3" id="KW-1185">Reference proteome</keyword>
<evidence type="ECO:0000313" key="2">
    <source>
        <dbReference type="EMBL" id="PHQ37652.1"/>
    </source>
</evidence>
<dbReference type="EMBL" id="NHOA01000147">
    <property type="protein sequence ID" value="PHQ37652.1"/>
    <property type="molecule type" value="Genomic_DNA"/>
</dbReference>
<feature type="region of interest" description="Disordered" evidence="1">
    <location>
        <begin position="83"/>
        <end position="118"/>
    </location>
</feature>
<comment type="caution">
    <text evidence="2">The sequence shown here is derived from an EMBL/GenBank/DDBJ whole genome shotgun (WGS) entry which is preliminary data.</text>
</comment>
<feature type="compositionally biased region" description="Basic and acidic residues" evidence="1">
    <location>
        <begin position="144"/>
        <end position="167"/>
    </location>
</feature>
<dbReference type="RefSeq" id="WP_099256478.1">
    <property type="nucleotide sequence ID" value="NZ_NHOA01000147.1"/>
</dbReference>
<sequence>MGSYNDLQWRTDELAALPRPEYEWKWDAVVDPDAGVSWGLAHRLKDAGYIEPIEDRPGYWSTTRRFAEWVSDWFPDVELADHGQSRLPVPDGDRCSDQSHGRKSRGQSIRNPGFESVQLDLNGSDATAEFEAVRRREELAVVEEARRAGAEKGPPKSMRAEDDDRQLGLDAFAADGDAVAPGRLAAPDGDVIGSPSLA</sequence>
<accession>A0A2G1WF97</accession>
<reference evidence="2 3" key="1">
    <citation type="journal article" date="2014" name="Front. Microbiol.">
        <title>Population and genomic analysis of the genus Halorubrum.</title>
        <authorList>
            <person name="Fullmer M.S."/>
            <person name="Soucy S.M."/>
            <person name="Swithers K.S."/>
            <person name="Makkay A.M."/>
            <person name="Wheeler R."/>
            <person name="Ventosa A."/>
            <person name="Gogarten J.P."/>
            <person name="Papke R.T."/>
        </authorList>
    </citation>
    <scope>NUCLEOTIDE SEQUENCE [LARGE SCALE GENOMIC DNA]</scope>
    <source>
        <strain evidence="2 3">C49</strain>
    </source>
</reference>
<evidence type="ECO:0000256" key="1">
    <source>
        <dbReference type="SAM" id="MobiDB-lite"/>
    </source>
</evidence>
<protein>
    <submittedName>
        <fullName evidence="2">Uncharacterized protein</fullName>
    </submittedName>
</protein>
<evidence type="ECO:0000313" key="3">
    <source>
        <dbReference type="Proteomes" id="UP000222824"/>
    </source>
</evidence>
<feature type="region of interest" description="Disordered" evidence="1">
    <location>
        <begin position="144"/>
        <end position="198"/>
    </location>
</feature>